<keyword evidence="6 8" id="KW-0662">Pyridine nucleotide biosynthesis</keyword>
<evidence type="ECO:0000259" key="9">
    <source>
        <dbReference type="Pfam" id="PF04095"/>
    </source>
</evidence>
<dbReference type="InterPro" id="IPR040727">
    <property type="entry name" value="NAPRTase_N"/>
</dbReference>
<evidence type="ECO:0000256" key="5">
    <source>
        <dbReference type="ARBA" id="ARBA00022598"/>
    </source>
</evidence>
<comment type="function">
    <text evidence="8">Catalyzes the synthesis of beta-nicotinate D-ribonucleotide from nicotinate and 5-phospho-D-ribose 1-phosphate at the expense of ATP.</text>
</comment>
<reference evidence="11 12" key="1">
    <citation type="submission" date="2019-09" db="EMBL/GenBank/DDBJ databases">
        <authorList>
            <person name="Brejova B."/>
        </authorList>
    </citation>
    <scope>NUCLEOTIDE SEQUENCE [LARGE SCALE GENOMIC DNA]</scope>
</reference>
<dbReference type="RefSeq" id="XP_031853170.1">
    <property type="nucleotide sequence ID" value="XM_031997279.1"/>
</dbReference>
<sequence length="389" mass="43665">MTQEQEQAVITSLLDTDLYKITMQAGVYENFRDAGLGNLRFTAEEINYLKKAVPYLPADYFEYLQTFKLDPDSQVVVEYHDDIGLHIEVRGPWVETILYEIPILALVSEGYFKHIDTDWTYDGQREKAANKARDLLAHGCVFSEFGTRRRRSFLSQKLVIEGLVDGANGDSRLLGTSNVLFAKMFNLAPIGTVAHEWMMGIAAYTQDYVHANQRSMDYWLKTMGDGAAGFALTDTFGTDDYLKSFKPPYTDVYKGVRQDSGDPLEYTKLIAAHYKKLGYAPNTKSIIYSDSLDVAKCEKYAAAAKEAGLVPLFGVGTFFTNDFVHTSTGKKSEPLNIVIKLASVNGKPAIKLSDNMGKNMGDPKEVRRVKEELGYIERTWAGGDEAHRW</sequence>
<evidence type="ECO:0000256" key="4">
    <source>
        <dbReference type="ARBA" id="ARBA00022553"/>
    </source>
</evidence>
<name>A0A5E8BGM9_9ASCO</name>
<dbReference type="Proteomes" id="UP000398389">
    <property type="component" value="Unassembled WGS sequence"/>
</dbReference>
<evidence type="ECO:0000256" key="8">
    <source>
        <dbReference type="RuleBase" id="RU003838"/>
    </source>
</evidence>
<dbReference type="InterPro" id="IPR006406">
    <property type="entry name" value="Nic_PRibTrfase"/>
</dbReference>
<keyword evidence="5 8" id="KW-0436">Ligase</keyword>
<comment type="pathway">
    <text evidence="1 8">Cofactor biosynthesis; NAD(+) biosynthesis; nicotinate D-ribonucleotide from nicotinate: step 1/1.</text>
</comment>
<dbReference type="EMBL" id="CABVLU010000002">
    <property type="protein sequence ID" value="VVT50021.1"/>
    <property type="molecule type" value="Genomic_DNA"/>
</dbReference>
<evidence type="ECO:0000256" key="1">
    <source>
        <dbReference type="ARBA" id="ARBA00004952"/>
    </source>
</evidence>
<evidence type="ECO:0000256" key="7">
    <source>
        <dbReference type="ARBA" id="ARBA00048668"/>
    </source>
</evidence>
<dbReference type="UniPathway" id="UPA00253">
    <property type="reaction ID" value="UER00457"/>
</dbReference>
<dbReference type="SUPFAM" id="SSF51690">
    <property type="entry name" value="Nicotinate/Quinolinate PRTase C-terminal domain-like"/>
    <property type="match status" value="1"/>
</dbReference>
<dbReference type="NCBIfam" id="TIGR01514">
    <property type="entry name" value="NAPRTase"/>
    <property type="match status" value="1"/>
</dbReference>
<evidence type="ECO:0000256" key="2">
    <source>
        <dbReference type="ARBA" id="ARBA00010897"/>
    </source>
</evidence>
<proteinExistence type="inferred from homology"/>
<organism evidence="11 12">
    <name type="scientific">Magnusiomyces paraingens</name>
    <dbReference type="NCBI Taxonomy" id="2606893"/>
    <lineage>
        <taxon>Eukaryota</taxon>
        <taxon>Fungi</taxon>
        <taxon>Dikarya</taxon>
        <taxon>Ascomycota</taxon>
        <taxon>Saccharomycotina</taxon>
        <taxon>Dipodascomycetes</taxon>
        <taxon>Dipodascales</taxon>
        <taxon>Dipodascaceae</taxon>
        <taxon>Magnusiomyces</taxon>
    </lineage>
</organism>
<protein>
    <recommendedName>
        <fullName evidence="3 8">Nicotinate phosphoribosyltransferase</fullName>
        <ecNumber evidence="3 8">6.3.4.21</ecNumber>
    </recommendedName>
</protein>
<dbReference type="AlphaFoldDB" id="A0A5E8BGM9"/>
<dbReference type="InterPro" id="IPR036068">
    <property type="entry name" value="Nicotinate_pribotase-like_C"/>
</dbReference>
<comment type="catalytic activity">
    <reaction evidence="7 8">
        <text>5-phospho-alpha-D-ribose 1-diphosphate + nicotinate + ATP + H2O = nicotinate beta-D-ribonucleotide + ADP + phosphate + diphosphate</text>
        <dbReference type="Rhea" id="RHEA:36163"/>
        <dbReference type="ChEBI" id="CHEBI:15377"/>
        <dbReference type="ChEBI" id="CHEBI:30616"/>
        <dbReference type="ChEBI" id="CHEBI:32544"/>
        <dbReference type="ChEBI" id="CHEBI:33019"/>
        <dbReference type="ChEBI" id="CHEBI:43474"/>
        <dbReference type="ChEBI" id="CHEBI:57502"/>
        <dbReference type="ChEBI" id="CHEBI:58017"/>
        <dbReference type="ChEBI" id="CHEBI:456216"/>
        <dbReference type="EC" id="6.3.4.21"/>
    </reaction>
</comment>
<accession>A0A5E8BGM9</accession>
<feature type="domain" description="Nicotinate phosphoribosyltransferase N-terminal" evidence="10">
    <location>
        <begin position="36"/>
        <end position="108"/>
    </location>
</feature>
<comment type="similarity">
    <text evidence="2 8">Belongs to the NAPRTase family.</text>
</comment>
<dbReference type="InterPro" id="IPR041525">
    <property type="entry name" value="N/Namide_PRibTrfase"/>
</dbReference>
<dbReference type="PANTHER" id="PTHR11098">
    <property type="entry name" value="NICOTINATE PHOSPHORIBOSYLTRANSFERASE"/>
    <property type="match status" value="1"/>
</dbReference>
<feature type="domain" description="Nicotinate/nicotinamide phosphoribosyltransferase" evidence="9">
    <location>
        <begin position="142"/>
        <end position="374"/>
    </location>
</feature>
<dbReference type="EC" id="6.3.4.21" evidence="3 8"/>
<evidence type="ECO:0000256" key="3">
    <source>
        <dbReference type="ARBA" id="ARBA00013236"/>
    </source>
</evidence>
<dbReference type="GO" id="GO:0004516">
    <property type="term" value="F:nicotinate phosphoribosyltransferase activity"/>
    <property type="evidence" value="ECO:0007669"/>
    <property type="project" value="UniProtKB-UniRule"/>
</dbReference>
<comment type="PTM">
    <text evidence="8">Transiently phosphorylated on a His residue during the reaction cycle. Phosphorylation strongly increases the affinity for substrates and increases the rate of nicotinate D-ribonucleotide production. Dephosphorylation regenerates the low-affinity form of the enzyme, leading to product release.</text>
</comment>
<dbReference type="Pfam" id="PF04095">
    <property type="entry name" value="NAPRTase"/>
    <property type="match status" value="1"/>
</dbReference>
<dbReference type="GO" id="GO:0005829">
    <property type="term" value="C:cytosol"/>
    <property type="evidence" value="ECO:0007669"/>
    <property type="project" value="TreeGrafter"/>
</dbReference>
<evidence type="ECO:0000259" key="10">
    <source>
        <dbReference type="Pfam" id="PF17767"/>
    </source>
</evidence>
<dbReference type="Gene3D" id="3.20.140.10">
    <property type="entry name" value="nicotinate phosphoribosyltransferase"/>
    <property type="match status" value="2"/>
</dbReference>
<dbReference type="PIRSF" id="PIRSF000484">
    <property type="entry name" value="NAPRT"/>
    <property type="match status" value="1"/>
</dbReference>
<evidence type="ECO:0000256" key="6">
    <source>
        <dbReference type="ARBA" id="ARBA00022642"/>
    </source>
</evidence>
<dbReference type="PANTHER" id="PTHR11098:SF1">
    <property type="entry name" value="NICOTINATE PHOSPHORIBOSYLTRANSFERASE"/>
    <property type="match status" value="1"/>
</dbReference>
<dbReference type="GO" id="GO:0034355">
    <property type="term" value="P:NAD+ biosynthetic process via the salvage pathway"/>
    <property type="evidence" value="ECO:0007669"/>
    <property type="project" value="TreeGrafter"/>
</dbReference>
<evidence type="ECO:0000313" key="12">
    <source>
        <dbReference type="Proteomes" id="UP000398389"/>
    </source>
</evidence>
<keyword evidence="12" id="KW-1185">Reference proteome</keyword>
<keyword evidence="4" id="KW-0597">Phosphoprotein</keyword>
<dbReference type="GeneID" id="43581379"/>
<dbReference type="Pfam" id="PF17767">
    <property type="entry name" value="NAPRTase_N"/>
    <property type="match status" value="1"/>
</dbReference>
<dbReference type="SUPFAM" id="SSF54675">
    <property type="entry name" value="Nicotinate/Quinolinate PRTase N-terminal domain-like"/>
    <property type="match status" value="1"/>
</dbReference>
<evidence type="ECO:0000313" key="11">
    <source>
        <dbReference type="EMBL" id="VVT50021.1"/>
    </source>
</evidence>
<gene>
    <name evidence="11" type="ORF">SAPINGB_P002561</name>
</gene>
<dbReference type="InterPro" id="IPR007229">
    <property type="entry name" value="Nic_PRibTrfase-Fam"/>
</dbReference>
<dbReference type="OrthoDB" id="193380at2759"/>